<dbReference type="AlphaFoldDB" id="A0A1H9W0M4"/>
<dbReference type="Gene3D" id="2.30.110.10">
    <property type="entry name" value="Electron Transport, Fmn-binding Protein, Chain A"/>
    <property type="match status" value="1"/>
</dbReference>
<dbReference type="InterPro" id="IPR002563">
    <property type="entry name" value="Flavin_Rdtase-like_dom"/>
</dbReference>
<protein>
    <submittedName>
        <fullName evidence="5">NADH-FMN oxidoreductase RutF, flavin reductase (DIM6/NTAB) family</fullName>
    </submittedName>
</protein>
<dbReference type="InterPro" id="IPR050268">
    <property type="entry name" value="NADH-dep_flavin_reductase"/>
</dbReference>
<evidence type="ECO:0000313" key="5">
    <source>
        <dbReference type="EMBL" id="SES27354.1"/>
    </source>
</evidence>
<dbReference type="SUPFAM" id="SSF50475">
    <property type="entry name" value="FMN-binding split barrel"/>
    <property type="match status" value="1"/>
</dbReference>
<gene>
    <name evidence="5" type="ORF">SAMN05421870_114110</name>
</gene>
<evidence type="ECO:0000256" key="1">
    <source>
        <dbReference type="ARBA" id="ARBA00008898"/>
    </source>
</evidence>
<dbReference type="GO" id="GO:0042602">
    <property type="term" value="F:riboflavin reductase (NADPH) activity"/>
    <property type="evidence" value="ECO:0007669"/>
    <property type="project" value="TreeGrafter"/>
</dbReference>
<accession>A0A1H9W0M4</accession>
<feature type="region of interest" description="Disordered" evidence="3">
    <location>
        <begin position="1"/>
        <end position="56"/>
    </location>
</feature>
<dbReference type="OrthoDB" id="9792858at2"/>
<evidence type="ECO:0000256" key="2">
    <source>
        <dbReference type="ARBA" id="ARBA00023002"/>
    </source>
</evidence>
<dbReference type="Pfam" id="PF01613">
    <property type="entry name" value="Flavin_Reduct"/>
    <property type="match status" value="1"/>
</dbReference>
<keyword evidence="6" id="KW-1185">Reference proteome</keyword>
<feature type="compositionally biased region" description="Low complexity" evidence="3">
    <location>
        <begin position="1"/>
        <end position="23"/>
    </location>
</feature>
<dbReference type="RefSeq" id="WP_075002668.1">
    <property type="nucleotide sequence ID" value="NZ_FOGO01000014.1"/>
</dbReference>
<feature type="domain" description="Flavin reductase like" evidence="4">
    <location>
        <begin position="74"/>
        <end position="239"/>
    </location>
</feature>
<dbReference type="GO" id="GO:0010181">
    <property type="term" value="F:FMN binding"/>
    <property type="evidence" value="ECO:0007669"/>
    <property type="project" value="InterPro"/>
</dbReference>
<dbReference type="PANTHER" id="PTHR30466:SF11">
    <property type="entry name" value="FLAVIN-DEPENDENT MONOOXYGENASE, REDUCTASE SUBUNIT HSAB"/>
    <property type="match status" value="1"/>
</dbReference>
<reference evidence="6" key="1">
    <citation type="submission" date="2016-10" db="EMBL/GenBank/DDBJ databases">
        <authorList>
            <person name="Varghese N."/>
            <person name="Submissions S."/>
        </authorList>
    </citation>
    <scope>NUCLEOTIDE SEQUENCE [LARGE SCALE GENOMIC DNA]</scope>
    <source>
        <strain evidence="6">CGMCC 4.6825</strain>
    </source>
</reference>
<dbReference type="STRING" id="943816.AN217_04770"/>
<proteinExistence type="inferred from homology"/>
<name>A0A1H9W0M4_9ACTN</name>
<dbReference type="PANTHER" id="PTHR30466">
    <property type="entry name" value="FLAVIN REDUCTASE"/>
    <property type="match status" value="1"/>
</dbReference>
<dbReference type="SMART" id="SM00903">
    <property type="entry name" value="Flavin_Reduct"/>
    <property type="match status" value="1"/>
</dbReference>
<comment type="similarity">
    <text evidence="1">Belongs to the non-flavoprotein flavin reductase family.</text>
</comment>
<sequence length="247" mass="25113">MAATAVRYLRAAGAPAARATRGARNTHPGSGRPGTDRPGTGTGAESGTLPKADLRAVREDERAPVDPAHFRRVLGGFASGVTVVTAPAAPDPGERTPARASSAAETGGTPGPAGFACQSFASLSLDPPLVSFMVGRTSTSWPRIARAGVFCVNVLAADQGELCRAFAVSGADKFAGVSHRPAPVTGSPLLAGVAAWIDCEIHAVHTGGDHLIVVGRVRALDAAEDAGDPLVFHRGRLGTFAPVDGRD</sequence>
<keyword evidence="2" id="KW-0560">Oxidoreductase</keyword>
<feature type="region of interest" description="Disordered" evidence="3">
    <location>
        <begin position="85"/>
        <end position="111"/>
    </location>
</feature>
<dbReference type="InterPro" id="IPR012349">
    <property type="entry name" value="Split_barrel_FMN-bd"/>
</dbReference>
<evidence type="ECO:0000259" key="4">
    <source>
        <dbReference type="SMART" id="SM00903"/>
    </source>
</evidence>
<evidence type="ECO:0000313" key="6">
    <source>
        <dbReference type="Proteomes" id="UP000182841"/>
    </source>
</evidence>
<dbReference type="EMBL" id="FOGO01000014">
    <property type="protein sequence ID" value="SES27354.1"/>
    <property type="molecule type" value="Genomic_DNA"/>
</dbReference>
<evidence type="ECO:0000256" key="3">
    <source>
        <dbReference type="SAM" id="MobiDB-lite"/>
    </source>
</evidence>
<dbReference type="Proteomes" id="UP000182841">
    <property type="component" value="Unassembled WGS sequence"/>
</dbReference>
<organism evidence="5 6">
    <name type="scientific">Streptomyces qinglanensis</name>
    <dbReference type="NCBI Taxonomy" id="943816"/>
    <lineage>
        <taxon>Bacteria</taxon>
        <taxon>Bacillati</taxon>
        <taxon>Actinomycetota</taxon>
        <taxon>Actinomycetes</taxon>
        <taxon>Kitasatosporales</taxon>
        <taxon>Streptomycetaceae</taxon>
        <taxon>Streptomyces</taxon>
    </lineage>
</organism>